<keyword evidence="2" id="KW-1185">Reference proteome</keyword>
<reference evidence="1 2" key="1">
    <citation type="submission" date="2019-09" db="EMBL/GenBank/DDBJ databases">
        <title>Draft genome sequence of Psychrobacter nivimaris LAMA 639, in search for biotechnological relevant genes.</title>
        <authorList>
            <person name="Lima A.O.S."/>
            <person name="Staloch B.E.K."/>
            <person name="Freitas R.C."/>
            <person name="Niero H."/>
            <person name="Silva M.A.C."/>
        </authorList>
    </citation>
    <scope>NUCLEOTIDE SEQUENCE [LARGE SCALE GENOMIC DNA]</scope>
    <source>
        <strain evidence="1 2">LAMA 639</strain>
    </source>
</reference>
<accession>A0A6N7C412</accession>
<comment type="caution">
    <text evidence="1">The sequence shown here is derived from an EMBL/GenBank/DDBJ whole genome shotgun (WGS) entry which is preliminary data.</text>
</comment>
<dbReference type="GO" id="GO:0003677">
    <property type="term" value="F:DNA binding"/>
    <property type="evidence" value="ECO:0007669"/>
    <property type="project" value="InterPro"/>
</dbReference>
<dbReference type="InterPro" id="IPR010982">
    <property type="entry name" value="Lambda_DNA-bd_dom_sf"/>
</dbReference>
<organism evidence="1 2">
    <name type="scientific">Psychrobacter nivimaris</name>
    <dbReference type="NCBI Taxonomy" id="281738"/>
    <lineage>
        <taxon>Bacteria</taxon>
        <taxon>Pseudomonadati</taxon>
        <taxon>Pseudomonadota</taxon>
        <taxon>Gammaproteobacteria</taxon>
        <taxon>Moraxellales</taxon>
        <taxon>Moraxellaceae</taxon>
        <taxon>Psychrobacter</taxon>
    </lineage>
</organism>
<dbReference type="RefSeq" id="WP_160021231.1">
    <property type="nucleotide sequence ID" value="NZ_VZIZ01000007.1"/>
</dbReference>
<proteinExistence type="predicted"/>
<dbReference type="Proteomes" id="UP000471465">
    <property type="component" value="Unassembled WGS sequence"/>
</dbReference>
<name>A0A6N7C412_9GAMM</name>
<evidence type="ECO:0000313" key="2">
    <source>
        <dbReference type="Proteomes" id="UP000471465"/>
    </source>
</evidence>
<evidence type="ECO:0000313" key="1">
    <source>
        <dbReference type="EMBL" id="KAF0569557.1"/>
    </source>
</evidence>
<dbReference type="Gene3D" id="1.10.260.40">
    <property type="entry name" value="lambda repressor-like DNA-binding domains"/>
    <property type="match status" value="1"/>
</dbReference>
<gene>
    <name evidence="1" type="ORF">FQV37_2583</name>
</gene>
<protein>
    <submittedName>
        <fullName evidence="1">Uncharacterized protein</fullName>
    </submittedName>
</protein>
<dbReference type="AlphaFoldDB" id="A0A6N7C412"/>
<sequence>MTTKSTNQLSLEQAAWSRNMQMQILQAIDATGQQTVADCIGIDTTGITKMKTAHGTAKHSDIERLCHLLAACGLKVVDKDMQCYAKEHVSWLFGMAKLGMNRSIDVDDFLHADAAMQIAEGTYQPRSEL</sequence>
<dbReference type="EMBL" id="VZIZ01000007">
    <property type="protein sequence ID" value="KAF0569557.1"/>
    <property type="molecule type" value="Genomic_DNA"/>
</dbReference>
<dbReference type="SUPFAM" id="SSF47413">
    <property type="entry name" value="lambda repressor-like DNA-binding domains"/>
    <property type="match status" value="1"/>
</dbReference>